<proteinExistence type="predicted"/>
<evidence type="ECO:0000313" key="1">
    <source>
        <dbReference type="EMBL" id="GHD65524.1"/>
    </source>
</evidence>
<organism evidence="1 2">
    <name type="scientific">Jeongeupia chitinilytica</name>
    <dbReference type="NCBI Taxonomy" id="1041641"/>
    <lineage>
        <taxon>Bacteria</taxon>
        <taxon>Pseudomonadati</taxon>
        <taxon>Pseudomonadota</taxon>
        <taxon>Betaproteobacteria</taxon>
        <taxon>Neisseriales</taxon>
        <taxon>Chitinibacteraceae</taxon>
        <taxon>Jeongeupia</taxon>
    </lineage>
</organism>
<sequence>MTEPRNPVTILLGDPAQQAITVGDTLATLNRRLPFLERHRPFLMLDDGAQAPLDTVLDHLAVGVDAEQCTIFVAEQVPELGEIGRCFAPLLPASRTATAMTAIRPALAALPQSAQLSEANRIARHCNSLAGRELLPEALALPETRRALAPLGRDVGLNSTPAELRAAVLTMVLPTEKLAVEQHPIFAYLDAFESDIHFLDDLKAKFRRGGLADDVLQLHLAHCLEAFVSPLRARRASLSRDAVSQQLQRGIERTRDVAAQTLAEVRHALG</sequence>
<dbReference type="EMBL" id="BMYO01000007">
    <property type="protein sequence ID" value="GHD65524.1"/>
    <property type="molecule type" value="Genomic_DNA"/>
</dbReference>
<dbReference type="Proteomes" id="UP000604737">
    <property type="component" value="Unassembled WGS sequence"/>
</dbReference>
<reference evidence="2" key="1">
    <citation type="journal article" date="2019" name="Int. J. Syst. Evol. Microbiol.">
        <title>The Global Catalogue of Microorganisms (GCM) 10K type strain sequencing project: providing services to taxonomists for standard genome sequencing and annotation.</title>
        <authorList>
            <consortium name="The Broad Institute Genomics Platform"/>
            <consortium name="The Broad Institute Genome Sequencing Center for Infectious Disease"/>
            <person name="Wu L."/>
            <person name="Ma J."/>
        </authorList>
    </citation>
    <scope>NUCLEOTIDE SEQUENCE [LARGE SCALE GENOMIC DNA]</scope>
    <source>
        <strain evidence="2">KCTC 23701</strain>
    </source>
</reference>
<gene>
    <name evidence="1" type="primary">trpS</name>
    <name evidence="1" type="ORF">GCM10007350_26120</name>
</gene>
<keyword evidence="1" id="KW-0436">Ligase</keyword>
<dbReference type="RefSeq" id="WP_189461343.1">
    <property type="nucleotide sequence ID" value="NZ_BMYO01000007.1"/>
</dbReference>
<evidence type="ECO:0000313" key="2">
    <source>
        <dbReference type="Proteomes" id="UP000604737"/>
    </source>
</evidence>
<dbReference type="GO" id="GO:0016874">
    <property type="term" value="F:ligase activity"/>
    <property type="evidence" value="ECO:0007669"/>
    <property type="project" value="UniProtKB-KW"/>
</dbReference>
<protein>
    <submittedName>
        <fullName evidence="1">Tryptophan--tRNA ligase</fullName>
    </submittedName>
</protein>
<dbReference type="SUPFAM" id="SSF52374">
    <property type="entry name" value="Nucleotidylyl transferase"/>
    <property type="match status" value="1"/>
</dbReference>
<keyword evidence="2" id="KW-1185">Reference proteome</keyword>
<dbReference type="Gene3D" id="1.10.240.10">
    <property type="entry name" value="Tyrosyl-Transfer RNA Synthetase"/>
    <property type="match status" value="1"/>
</dbReference>
<name>A0ABQ3H5B1_9NEIS</name>
<comment type="caution">
    <text evidence="1">The sequence shown here is derived from an EMBL/GenBank/DDBJ whole genome shotgun (WGS) entry which is preliminary data.</text>
</comment>
<accession>A0ABQ3H5B1</accession>